<accession>A0A371D1F5</accession>
<dbReference type="Proteomes" id="UP000256964">
    <property type="component" value="Unassembled WGS sequence"/>
</dbReference>
<evidence type="ECO:0000313" key="2">
    <source>
        <dbReference type="EMBL" id="RDX46345.1"/>
    </source>
</evidence>
<dbReference type="AlphaFoldDB" id="A0A371D1F5"/>
<proteinExistence type="predicted"/>
<protein>
    <submittedName>
        <fullName evidence="2">Uncharacterized protein</fullName>
    </submittedName>
</protein>
<sequence length="110" mass="11984">MGRGCCTQARSRSCTRHIGRRPLGSRFESLSQWFNVPTLSAGGNFHIRQHRRIVISSHAPRSAGLGPQSKRARERPSPTGILVTSLIFRTVTMASGSPGDSIVVEDTAVR</sequence>
<organism evidence="2 3">
    <name type="scientific">Lentinus brumalis</name>
    <dbReference type="NCBI Taxonomy" id="2498619"/>
    <lineage>
        <taxon>Eukaryota</taxon>
        <taxon>Fungi</taxon>
        <taxon>Dikarya</taxon>
        <taxon>Basidiomycota</taxon>
        <taxon>Agaricomycotina</taxon>
        <taxon>Agaricomycetes</taxon>
        <taxon>Polyporales</taxon>
        <taxon>Polyporaceae</taxon>
        <taxon>Lentinus</taxon>
    </lineage>
</organism>
<evidence type="ECO:0000256" key="1">
    <source>
        <dbReference type="SAM" id="MobiDB-lite"/>
    </source>
</evidence>
<keyword evidence="3" id="KW-1185">Reference proteome</keyword>
<dbReference type="EMBL" id="KZ857428">
    <property type="protein sequence ID" value="RDX46345.1"/>
    <property type="molecule type" value="Genomic_DNA"/>
</dbReference>
<feature type="region of interest" description="Disordered" evidence="1">
    <location>
        <begin position="56"/>
        <end position="77"/>
    </location>
</feature>
<reference evidence="2 3" key="1">
    <citation type="journal article" date="2018" name="Biotechnol. Biofuels">
        <title>Integrative visual omics of the white-rot fungus Polyporus brumalis exposes the biotechnological potential of its oxidative enzymes for delignifying raw plant biomass.</title>
        <authorList>
            <person name="Miyauchi S."/>
            <person name="Rancon A."/>
            <person name="Drula E."/>
            <person name="Hage H."/>
            <person name="Chaduli D."/>
            <person name="Favel A."/>
            <person name="Grisel S."/>
            <person name="Henrissat B."/>
            <person name="Herpoel-Gimbert I."/>
            <person name="Ruiz-Duenas F.J."/>
            <person name="Chevret D."/>
            <person name="Hainaut M."/>
            <person name="Lin J."/>
            <person name="Wang M."/>
            <person name="Pangilinan J."/>
            <person name="Lipzen A."/>
            <person name="Lesage-Meessen L."/>
            <person name="Navarro D."/>
            <person name="Riley R."/>
            <person name="Grigoriev I.V."/>
            <person name="Zhou S."/>
            <person name="Raouche S."/>
            <person name="Rosso M.N."/>
        </authorList>
    </citation>
    <scope>NUCLEOTIDE SEQUENCE [LARGE SCALE GENOMIC DNA]</scope>
    <source>
        <strain evidence="2 3">BRFM 1820</strain>
    </source>
</reference>
<gene>
    <name evidence="2" type="ORF">OH76DRAFT_886818</name>
</gene>
<evidence type="ECO:0000313" key="3">
    <source>
        <dbReference type="Proteomes" id="UP000256964"/>
    </source>
</evidence>
<name>A0A371D1F5_9APHY</name>